<feature type="compositionally biased region" description="Low complexity" evidence="2">
    <location>
        <begin position="492"/>
        <end position="506"/>
    </location>
</feature>
<dbReference type="Proteomes" id="UP000041254">
    <property type="component" value="Unassembled WGS sequence"/>
</dbReference>
<feature type="region of interest" description="Disordered" evidence="2">
    <location>
        <begin position="491"/>
        <end position="545"/>
    </location>
</feature>
<dbReference type="InParanoid" id="A0A0G4FE88"/>
<feature type="signal peptide" evidence="4">
    <location>
        <begin position="1"/>
        <end position="17"/>
    </location>
</feature>
<sequence length="545" mass="61839">MNLVRALQCLFSWACLGAFIPHLRDHIQRSPAGQLLSFIDKTFRSIHKGTRTAVEHRHRHGRSALPRRWNEKRRAPVTDVLPQCIWPAYNRTVARASLNAEHTQTVHDEDVCLRRAMTYLFFSHGPIASPARPPITQDAPCDHHSDPEEPIPAMRPRPFQRRRHPHAVRRQTDPLLRIGRVVFEQIRGFVKRSNTAASGQQPQEQQQQQHDEHDLLMEEGGGFNKTVPNDTSVESVISGLATLLGKHQGKESPHHDHLDVEIPTAKGWVPSPTCAVHVPMSSTALHLSRELIFYILPVVVVAVIITAGIFYAVGRQQRGWERGGGRGTRPPEAAATRQRRGQPDVPFGHMARHIVKLETRLKEQEKEAEEMHRRSLEPYRKTLSVREQQIRELTELCSQQTEEIHSEKAKYETQIDRLHAELEQQKKEYIKLQKNYDSILEFNTNLEQQLSKASGRPLSEHAQIHHHPSPPPSMSQLRAPRIMVTHQHTRLAKTTTTATISSTQETSVTPPPEDGGEGGGACGGREREREGKKEEDGRCCSRECM</sequence>
<dbReference type="AlphaFoldDB" id="A0A0G4FE88"/>
<feature type="region of interest" description="Disordered" evidence="2">
    <location>
        <begin position="451"/>
        <end position="476"/>
    </location>
</feature>
<evidence type="ECO:0000256" key="2">
    <source>
        <dbReference type="SAM" id="MobiDB-lite"/>
    </source>
</evidence>
<feature type="region of interest" description="Disordered" evidence="2">
    <location>
        <begin position="138"/>
        <end position="168"/>
    </location>
</feature>
<keyword evidence="1" id="KW-0175">Coiled coil</keyword>
<feature type="region of interest" description="Disordered" evidence="2">
    <location>
        <begin position="320"/>
        <end position="346"/>
    </location>
</feature>
<gene>
    <name evidence="5" type="ORF">Vbra_15156</name>
</gene>
<organism evidence="5 6">
    <name type="scientific">Vitrella brassicaformis (strain CCMP3155)</name>
    <dbReference type="NCBI Taxonomy" id="1169540"/>
    <lineage>
        <taxon>Eukaryota</taxon>
        <taxon>Sar</taxon>
        <taxon>Alveolata</taxon>
        <taxon>Colpodellida</taxon>
        <taxon>Vitrellaceae</taxon>
        <taxon>Vitrella</taxon>
    </lineage>
</organism>
<dbReference type="EMBL" id="CDMY01000417">
    <property type="protein sequence ID" value="CEM11493.1"/>
    <property type="molecule type" value="Genomic_DNA"/>
</dbReference>
<keyword evidence="3" id="KW-1133">Transmembrane helix</keyword>
<evidence type="ECO:0000313" key="5">
    <source>
        <dbReference type="EMBL" id="CEM11493.1"/>
    </source>
</evidence>
<keyword evidence="6" id="KW-1185">Reference proteome</keyword>
<keyword evidence="3" id="KW-0812">Transmembrane</keyword>
<accession>A0A0G4FE88</accession>
<feature type="compositionally biased region" description="Basic and acidic residues" evidence="2">
    <location>
        <begin position="524"/>
        <end position="545"/>
    </location>
</feature>
<evidence type="ECO:0000256" key="3">
    <source>
        <dbReference type="SAM" id="Phobius"/>
    </source>
</evidence>
<keyword evidence="4" id="KW-0732">Signal</keyword>
<dbReference type="VEuPathDB" id="CryptoDB:Vbra_15156"/>
<reference evidence="5 6" key="1">
    <citation type="submission" date="2014-11" db="EMBL/GenBank/DDBJ databases">
        <authorList>
            <person name="Zhu J."/>
            <person name="Qi W."/>
            <person name="Song R."/>
        </authorList>
    </citation>
    <scope>NUCLEOTIDE SEQUENCE [LARGE SCALE GENOMIC DNA]</scope>
</reference>
<evidence type="ECO:0000313" key="6">
    <source>
        <dbReference type="Proteomes" id="UP000041254"/>
    </source>
</evidence>
<evidence type="ECO:0000256" key="4">
    <source>
        <dbReference type="SAM" id="SignalP"/>
    </source>
</evidence>
<evidence type="ECO:0000256" key="1">
    <source>
        <dbReference type="SAM" id="Coils"/>
    </source>
</evidence>
<feature type="coiled-coil region" evidence="1">
    <location>
        <begin position="354"/>
        <end position="435"/>
    </location>
</feature>
<protein>
    <submittedName>
        <fullName evidence="5">Uncharacterized protein</fullName>
    </submittedName>
</protein>
<feature type="compositionally biased region" description="Basic residues" evidence="2">
    <location>
        <begin position="158"/>
        <end position="168"/>
    </location>
</feature>
<proteinExistence type="predicted"/>
<keyword evidence="3" id="KW-0472">Membrane</keyword>
<feature type="transmembrane region" description="Helical" evidence="3">
    <location>
        <begin position="291"/>
        <end position="313"/>
    </location>
</feature>
<feature type="chain" id="PRO_5005188964" evidence="4">
    <location>
        <begin position="18"/>
        <end position="545"/>
    </location>
</feature>
<name>A0A0G4FE88_VITBC</name>